<dbReference type="STRING" id="133383.A0A1R0GVC8"/>
<dbReference type="SUPFAM" id="SSF50475">
    <property type="entry name" value="FMN-binding split barrel"/>
    <property type="match status" value="1"/>
</dbReference>
<evidence type="ECO:0008006" key="3">
    <source>
        <dbReference type="Google" id="ProtNLM"/>
    </source>
</evidence>
<dbReference type="Proteomes" id="UP000187455">
    <property type="component" value="Unassembled WGS sequence"/>
</dbReference>
<dbReference type="PANTHER" id="PTHR34071:SF2">
    <property type="entry name" value="FLAVIN-NUCLEOTIDE-BINDING PROTEIN"/>
    <property type="match status" value="1"/>
</dbReference>
<name>A0A1R0GVC8_9FUNG</name>
<keyword evidence="2" id="KW-1185">Reference proteome</keyword>
<organism evidence="1 2">
    <name type="scientific">Smittium mucronatum</name>
    <dbReference type="NCBI Taxonomy" id="133383"/>
    <lineage>
        <taxon>Eukaryota</taxon>
        <taxon>Fungi</taxon>
        <taxon>Fungi incertae sedis</taxon>
        <taxon>Zoopagomycota</taxon>
        <taxon>Kickxellomycotina</taxon>
        <taxon>Harpellomycetes</taxon>
        <taxon>Harpellales</taxon>
        <taxon>Legeriomycetaceae</taxon>
        <taxon>Smittium</taxon>
    </lineage>
</organism>
<dbReference type="Pfam" id="PF12900">
    <property type="entry name" value="Pyridox_ox_2"/>
    <property type="match status" value="1"/>
</dbReference>
<dbReference type="Gene3D" id="2.30.110.10">
    <property type="entry name" value="Electron Transport, Fmn-binding Protein, Chain A"/>
    <property type="match status" value="1"/>
</dbReference>
<evidence type="ECO:0000313" key="1">
    <source>
        <dbReference type="EMBL" id="OLY80860.1"/>
    </source>
</evidence>
<dbReference type="OrthoDB" id="444432at2759"/>
<protein>
    <recommendedName>
        <fullName evidence="3">Flavin-nucleotide-binding protein</fullName>
    </recommendedName>
</protein>
<reference evidence="1 2" key="1">
    <citation type="journal article" date="2016" name="Mol. Biol. Evol.">
        <title>Genome-Wide Survey of Gut Fungi (Harpellales) Reveals the First Horizontally Transferred Ubiquitin Gene from a Mosquito Host.</title>
        <authorList>
            <person name="Wang Y."/>
            <person name="White M.M."/>
            <person name="Kvist S."/>
            <person name="Moncalvo J.M."/>
        </authorList>
    </citation>
    <scope>NUCLEOTIDE SEQUENCE [LARGE SCALE GENOMIC DNA]</scope>
    <source>
        <strain evidence="1 2">ALG-7-W6</strain>
    </source>
</reference>
<dbReference type="AlphaFoldDB" id="A0A1R0GVC8"/>
<dbReference type="PANTHER" id="PTHR34071">
    <property type="entry name" value="5-NITROIMIDAZOLE ANTIBIOTICS RESISTANCE PROTEIN, NIMA-FAMILY-RELATED PROTEIN-RELATED"/>
    <property type="match status" value="1"/>
</dbReference>
<dbReference type="InterPro" id="IPR012349">
    <property type="entry name" value="Split_barrel_FMN-bd"/>
</dbReference>
<evidence type="ECO:0000313" key="2">
    <source>
        <dbReference type="Proteomes" id="UP000187455"/>
    </source>
</evidence>
<dbReference type="EMBL" id="LSSL01003058">
    <property type="protein sequence ID" value="OLY80860.1"/>
    <property type="molecule type" value="Genomic_DNA"/>
</dbReference>
<gene>
    <name evidence="1" type="ORF">AYI68_g5040</name>
</gene>
<comment type="caution">
    <text evidence="1">The sequence shown here is derived from an EMBL/GenBank/DDBJ whole genome shotgun (WGS) entry which is preliminary data.</text>
</comment>
<sequence length="253" mass="28092">MPNYEPESSKDINFIKRHRERAHYDQETVFSILDAGQIAHVGFTIPESSAGVSEQQDPLENYPHVIPMIYGRVDTTIYLHGYVSTRLLKALSGRPQATPEEERKRSPKACVTVSILDGLVVSVASFHCSNNYRSVCAFGNARLVTDREEKIKALKVTVNKQFLGGNKWDDSRPVKDSELKTTSVVAIEIETASAKIRNAGVSEDKEDLSDPSVMSSYWSGVIPIKTSFGTPEQSKDNCAPTPEFISRLDNARI</sequence>
<proteinExistence type="predicted"/>
<dbReference type="InterPro" id="IPR024747">
    <property type="entry name" value="Pyridox_Oxase-rel"/>
</dbReference>
<accession>A0A1R0GVC8</accession>